<accession>A0AAJ2NKM1</accession>
<evidence type="ECO:0000313" key="1">
    <source>
        <dbReference type="EMBL" id="MDV2884707.1"/>
    </source>
</evidence>
<protein>
    <submittedName>
        <fullName evidence="1">Uncharacterized protein</fullName>
    </submittedName>
</protein>
<reference evidence="1" key="1">
    <citation type="submission" date="2023-10" db="EMBL/GenBank/DDBJ databases">
        <title>Screening of Alkalihalophilus pseudofirmusBZ-TG-HK211 and Its Alleviation of Salt Stress on Rapeseed Growth.</title>
        <authorList>
            <person name="Zhao B."/>
            <person name="Guo T."/>
        </authorList>
    </citation>
    <scope>NUCLEOTIDE SEQUENCE</scope>
    <source>
        <strain evidence="1">BZ-TG-HK211</strain>
    </source>
</reference>
<comment type="caution">
    <text evidence="1">The sequence shown here is derived from an EMBL/GenBank/DDBJ whole genome shotgun (WGS) entry which is preliminary data.</text>
</comment>
<evidence type="ECO:0000313" key="2">
    <source>
        <dbReference type="Proteomes" id="UP001285636"/>
    </source>
</evidence>
<organism evidence="1 2">
    <name type="scientific">Alkalihalophilus pseudofirmus</name>
    <name type="common">Bacillus pseudofirmus</name>
    <dbReference type="NCBI Taxonomy" id="79885"/>
    <lineage>
        <taxon>Bacteria</taxon>
        <taxon>Bacillati</taxon>
        <taxon>Bacillota</taxon>
        <taxon>Bacilli</taxon>
        <taxon>Bacillales</taxon>
        <taxon>Bacillaceae</taxon>
        <taxon>Alkalihalophilus</taxon>
    </lineage>
</organism>
<dbReference type="EMBL" id="JAWJAY010000001">
    <property type="protein sequence ID" value="MDV2884707.1"/>
    <property type="molecule type" value="Genomic_DNA"/>
</dbReference>
<gene>
    <name evidence="1" type="ORF">RYX45_05920</name>
</gene>
<sequence length="43" mass="4675">MDSYKVARQSILTEKDLADFTGGASLELIRAAEDKIGLKFTGD</sequence>
<proteinExistence type="predicted"/>
<dbReference type="Proteomes" id="UP001285636">
    <property type="component" value="Unassembled WGS sequence"/>
</dbReference>
<dbReference type="AlphaFoldDB" id="A0AAJ2NKM1"/>
<dbReference type="RefSeq" id="WP_323466163.1">
    <property type="nucleotide sequence ID" value="NZ_CP144224.1"/>
</dbReference>
<name>A0AAJ2NKM1_ALKPS</name>